<dbReference type="InterPro" id="IPR052185">
    <property type="entry name" value="IPC_Synthase-Related"/>
</dbReference>
<accession>A0A174SFJ4</accession>
<comment type="subcellular location">
    <subcellularLocation>
        <location evidence="1">Membrane</location>
        <topology evidence="1">Multi-pass membrane protein</topology>
    </subcellularLocation>
</comment>
<proteinExistence type="predicted"/>
<evidence type="ECO:0000313" key="7">
    <source>
        <dbReference type="EMBL" id="CUP88121.1"/>
    </source>
</evidence>
<feature type="transmembrane region" description="Helical" evidence="5">
    <location>
        <begin position="272"/>
        <end position="293"/>
    </location>
</feature>
<feature type="transmembrane region" description="Helical" evidence="5">
    <location>
        <begin position="123"/>
        <end position="145"/>
    </location>
</feature>
<dbReference type="Proteomes" id="UP000095657">
    <property type="component" value="Unassembled WGS sequence"/>
</dbReference>
<dbReference type="Pfam" id="PF14378">
    <property type="entry name" value="PAP2_3"/>
    <property type="match status" value="1"/>
</dbReference>
<dbReference type="PANTHER" id="PTHR31310">
    <property type="match status" value="1"/>
</dbReference>
<dbReference type="InterPro" id="IPR026841">
    <property type="entry name" value="Aur1/Ipt1"/>
</dbReference>
<gene>
    <name evidence="8" type="ORF">ERS852494_03468</name>
    <name evidence="7" type="ORF">ERS852558_01249</name>
</gene>
<feature type="transmembrane region" description="Helical" evidence="5">
    <location>
        <begin position="152"/>
        <end position="172"/>
    </location>
</feature>
<evidence type="ECO:0000256" key="2">
    <source>
        <dbReference type="ARBA" id="ARBA00022692"/>
    </source>
</evidence>
<evidence type="ECO:0000313" key="9">
    <source>
        <dbReference type="Proteomes" id="UP000095657"/>
    </source>
</evidence>
<dbReference type="GO" id="GO:0016020">
    <property type="term" value="C:membrane"/>
    <property type="evidence" value="ECO:0007669"/>
    <property type="project" value="UniProtKB-SubCell"/>
</dbReference>
<evidence type="ECO:0000313" key="10">
    <source>
        <dbReference type="Proteomes" id="UP000095725"/>
    </source>
</evidence>
<dbReference type="GeneID" id="75115223"/>
<dbReference type="AlphaFoldDB" id="A0A174SFJ4"/>
<evidence type="ECO:0000313" key="8">
    <source>
        <dbReference type="EMBL" id="CUP93980.1"/>
    </source>
</evidence>
<dbReference type="EMBL" id="CZBL01000003">
    <property type="protein sequence ID" value="CUP88121.1"/>
    <property type="molecule type" value="Genomic_DNA"/>
</dbReference>
<dbReference type="CDD" id="cd03386">
    <property type="entry name" value="PAP2_Aur1_like"/>
    <property type="match status" value="1"/>
</dbReference>
<feature type="domain" description="Inositolphosphotransferase Aur1/Ipt1" evidence="6">
    <location>
        <begin position="113"/>
        <end position="287"/>
    </location>
</feature>
<reference evidence="9 10" key="1">
    <citation type="submission" date="2015-09" db="EMBL/GenBank/DDBJ databases">
        <authorList>
            <consortium name="Pathogen Informatics"/>
        </authorList>
    </citation>
    <scope>NUCLEOTIDE SEQUENCE [LARGE SCALE GENOMIC DNA]</scope>
    <source>
        <strain evidence="8 9">2789STDY5834880</strain>
        <strain evidence="7 10">2789STDY5834946</strain>
    </source>
</reference>
<evidence type="ECO:0000256" key="4">
    <source>
        <dbReference type="ARBA" id="ARBA00023136"/>
    </source>
</evidence>
<evidence type="ECO:0000259" key="6">
    <source>
        <dbReference type="Pfam" id="PF14378"/>
    </source>
</evidence>
<feature type="transmembrane region" description="Helical" evidence="5">
    <location>
        <begin position="12"/>
        <end position="31"/>
    </location>
</feature>
<organism evidence="8 9">
    <name type="scientific">Bacteroides caccae</name>
    <dbReference type="NCBI Taxonomy" id="47678"/>
    <lineage>
        <taxon>Bacteria</taxon>
        <taxon>Pseudomonadati</taxon>
        <taxon>Bacteroidota</taxon>
        <taxon>Bacteroidia</taxon>
        <taxon>Bacteroidales</taxon>
        <taxon>Bacteroidaceae</taxon>
        <taxon>Bacteroides</taxon>
    </lineage>
</organism>
<evidence type="ECO:0000256" key="5">
    <source>
        <dbReference type="SAM" id="Phobius"/>
    </source>
</evidence>
<dbReference type="RefSeq" id="WP_005678618.1">
    <property type="nucleotide sequence ID" value="NZ_CABMOQ010000008.1"/>
</dbReference>
<keyword evidence="3 5" id="KW-1133">Transmembrane helix</keyword>
<name>A0A174SFJ4_9BACE</name>
<keyword evidence="4 5" id="KW-0472">Membrane</keyword>
<feature type="transmembrane region" description="Helical" evidence="5">
    <location>
        <begin position="221"/>
        <end position="242"/>
    </location>
</feature>
<sequence length="311" mass="35221">MKIVIELPSKNEALITVITMALFLLLTGVFIGLRSEHFLMVALYLVLFFAGLPTRKLALALLPFAIFGISYDWMRICPNYEVNPIDVAGLYNLEKSLFGVMDNGILITPCEYFAAHNWPVADVFAGIFYLCWVPVPILFGLCLYFKKQRKTYLRFALVFLLVNLIGFAGYYIHPAAPPWYAINYGFEPILNTPGNVAGLGRFDAFFGVTIFDSIYGRNANVFAAVPSLHAAYMVVALVYAIIGKCRWYVITLFAVIMLGIWGTAVYSCHHYIIDVLLGISCALLGWLVFEYGLMKIPAFNRFFDRYYKYIK</sequence>
<evidence type="ECO:0000256" key="3">
    <source>
        <dbReference type="ARBA" id="ARBA00022989"/>
    </source>
</evidence>
<feature type="transmembrane region" description="Helical" evidence="5">
    <location>
        <begin position="247"/>
        <end position="266"/>
    </location>
</feature>
<dbReference type="Proteomes" id="UP000095725">
    <property type="component" value="Unassembled WGS sequence"/>
</dbReference>
<keyword evidence="2 5" id="KW-0812">Transmembrane</keyword>
<dbReference type="PANTHER" id="PTHR31310:SF7">
    <property type="entry name" value="PA-PHOSPHATASE RELATED-FAMILY PROTEIN DDB_G0268928"/>
    <property type="match status" value="1"/>
</dbReference>
<protein>
    <submittedName>
        <fullName evidence="8">PAP2 superfamily</fullName>
    </submittedName>
</protein>
<dbReference type="STRING" id="47678.ERS852494_03468"/>
<evidence type="ECO:0000256" key="1">
    <source>
        <dbReference type="ARBA" id="ARBA00004141"/>
    </source>
</evidence>
<dbReference type="EMBL" id="CZAI01000009">
    <property type="protein sequence ID" value="CUP93980.1"/>
    <property type="molecule type" value="Genomic_DNA"/>
</dbReference>